<dbReference type="Proteomes" id="UP001174997">
    <property type="component" value="Unassembled WGS sequence"/>
</dbReference>
<dbReference type="EMBL" id="JAULSY010000057">
    <property type="protein sequence ID" value="KAK0668384.1"/>
    <property type="molecule type" value="Genomic_DNA"/>
</dbReference>
<evidence type="ECO:0000259" key="2">
    <source>
        <dbReference type="Pfam" id="PF08242"/>
    </source>
</evidence>
<dbReference type="PANTHER" id="PTHR43591">
    <property type="entry name" value="METHYLTRANSFERASE"/>
    <property type="match status" value="1"/>
</dbReference>
<organism evidence="3 4">
    <name type="scientific">Cercophora samala</name>
    <dbReference type="NCBI Taxonomy" id="330535"/>
    <lineage>
        <taxon>Eukaryota</taxon>
        <taxon>Fungi</taxon>
        <taxon>Dikarya</taxon>
        <taxon>Ascomycota</taxon>
        <taxon>Pezizomycotina</taxon>
        <taxon>Sordariomycetes</taxon>
        <taxon>Sordariomycetidae</taxon>
        <taxon>Sordariales</taxon>
        <taxon>Lasiosphaeriaceae</taxon>
        <taxon>Cercophora</taxon>
    </lineage>
</organism>
<accession>A0AA39ZCE6</accession>
<dbReference type="Pfam" id="PF08242">
    <property type="entry name" value="Methyltransf_12"/>
    <property type="match status" value="1"/>
</dbReference>
<keyword evidence="3" id="KW-0808">Transferase</keyword>
<evidence type="ECO:0000256" key="1">
    <source>
        <dbReference type="ARBA" id="ARBA00038158"/>
    </source>
</evidence>
<evidence type="ECO:0000313" key="3">
    <source>
        <dbReference type="EMBL" id="KAK0668384.1"/>
    </source>
</evidence>
<comment type="similarity">
    <text evidence="1">Belongs to the methyltransferase superfamily. LaeA methyltransferase family.</text>
</comment>
<reference evidence="3" key="1">
    <citation type="submission" date="2023-06" db="EMBL/GenBank/DDBJ databases">
        <title>Genome-scale phylogeny and comparative genomics of the fungal order Sordariales.</title>
        <authorList>
            <consortium name="Lawrence Berkeley National Laboratory"/>
            <person name="Hensen N."/>
            <person name="Bonometti L."/>
            <person name="Westerberg I."/>
            <person name="Brannstrom I.O."/>
            <person name="Guillou S."/>
            <person name="Cros-Aarteil S."/>
            <person name="Calhoun S."/>
            <person name="Haridas S."/>
            <person name="Kuo A."/>
            <person name="Mondo S."/>
            <person name="Pangilinan J."/>
            <person name="Riley R."/>
            <person name="Labutti K."/>
            <person name="Andreopoulos B."/>
            <person name="Lipzen A."/>
            <person name="Chen C."/>
            <person name="Yanf M."/>
            <person name="Daum C."/>
            <person name="Ng V."/>
            <person name="Clum A."/>
            <person name="Steindorff A."/>
            <person name="Ohm R."/>
            <person name="Martin F."/>
            <person name="Silar P."/>
            <person name="Natvig D."/>
            <person name="Lalanne C."/>
            <person name="Gautier V."/>
            <person name="Ament-Velasquez S.L."/>
            <person name="Kruys A."/>
            <person name="Hutchinson M.I."/>
            <person name="Powell A.J."/>
            <person name="Barry K."/>
            <person name="Miller A.N."/>
            <person name="Grigoriev I.V."/>
            <person name="Debuchy R."/>
            <person name="Gladieux P."/>
            <person name="Thoren M.H."/>
            <person name="Johannesson H."/>
        </authorList>
    </citation>
    <scope>NUCLEOTIDE SEQUENCE</scope>
    <source>
        <strain evidence="3">CBS 307.81</strain>
    </source>
</reference>
<dbReference type="GO" id="GO:0032259">
    <property type="term" value="P:methylation"/>
    <property type="evidence" value="ECO:0007669"/>
    <property type="project" value="UniProtKB-KW"/>
</dbReference>
<keyword evidence="4" id="KW-1185">Reference proteome</keyword>
<dbReference type="InterPro" id="IPR029063">
    <property type="entry name" value="SAM-dependent_MTases_sf"/>
</dbReference>
<sequence length="263" mass="28403">MASPTQYDPIATQYTSYTTVPDMQLEISLVRTALTPCASLTVLDLGGGSGLHARTAVELGASRVDVVDISPEMLLAGQNIEQSLHRSPGNNNNSPPVIRYIHADATKPLSPQGINQKYDVVMANWLLDHATSLDDLRAMWGNIASALKPGGRFVGVRVRCLRAGYLTQGKYGVVFSDYEPIPGPGWRYKVSFQLDGVPVTFEATSMEATLGLDHAIPEGLGLGGWEVVPLGEDPVVRGDGEYWADHVREPSFVVVVGRKLSES</sequence>
<comment type="caution">
    <text evidence="3">The sequence shown here is derived from an EMBL/GenBank/DDBJ whole genome shotgun (WGS) entry which is preliminary data.</text>
</comment>
<dbReference type="CDD" id="cd02440">
    <property type="entry name" value="AdoMet_MTases"/>
    <property type="match status" value="1"/>
</dbReference>
<dbReference type="InterPro" id="IPR013217">
    <property type="entry name" value="Methyltransf_12"/>
</dbReference>
<dbReference type="GO" id="GO:0008168">
    <property type="term" value="F:methyltransferase activity"/>
    <property type="evidence" value="ECO:0007669"/>
    <property type="project" value="UniProtKB-KW"/>
</dbReference>
<dbReference type="SUPFAM" id="SSF53335">
    <property type="entry name" value="S-adenosyl-L-methionine-dependent methyltransferases"/>
    <property type="match status" value="1"/>
</dbReference>
<name>A0AA39ZCE6_9PEZI</name>
<dbReference type="AlphaFoldDB" id="A0AA39ZCE6"/>
<gene>
    <name evidence="3" type="ORF">QBC41DRAFT_337620</name>
</gene>
<protein>
    <submittedName>
        <fullName evidence="3">S-adenosyl-L-methionine-dependent methyltransferase</fullName>
    </submittedName>
</protein>
<feature type="domain" description="Methyltransferase type 12" evidence="2">
    <location>
        <begin position="43"/>
        <end position="153"/>
    </location>
</feature>
<keyword evidence="3" id="KW-0489">Methyltransferase</keyword>
<proteinExistence type="inferred from homology"/>
<evidence type="ECO:0000313" key="4">
    <source>
        <dbReference type="Proteomes" id="UP001174997"/>
    </source>
</evidence>
<dbReference type="Gene3D" id="3.40.50.150">
    <property type="entry name" value="Vaccinia Virus protein VP39"/>
    <property type="match status" value="1"/>
</dbReference>